<keyword evidence="3" id="KW-1185">Reference proteome</keyword>
<evidence type="ECO:0000313" key="2">
    <source>
        <dbReference type="EMBL" id="KAK0421522.1"/>
    </source>
</evidence>
<evidence type="ECO:0000256" key="1">
    <source>
        <dbReference type="SAM" id="MobiDB-lite"/>
    </source>
</evidence>
<feature type="compositionally biased region" description="Polar residues" evidence="1">
    <location>
        <begin position="28"/>
        <end position="40"/>
    </location>
</feature>
<protein>
    <submittedName>
        <fullName evidence="2">Uncharacterized protein</fullName>
    </submittedName>
</protein>
<gene>
    <name evidence="2" type="ORF">EV421DRAFT_1981717</name>
</gene>
<comment type="caution">
    <text evidence="2">The sequence shown here is derived from an EMBL/GenBank/DDBJ whole genome shotgun (WGS) entry which is preliminary data.</text>
</comment>
<dbReference type="Proteomes" id="UP001175226">
    <property type="component" value="Unassembled WGS sequence"/>
</dbReference>
<feature type="region of interest" description="Disordered" evidence="1">
    <location>
        <begin position="24"/>
        <end position="91"/>
    </location>
</feature>
<dbReference type="AlphaFoldDB" id="A0AA39IBU0"/>
<organism evidence="2 3">
    <name type="scientific">Armillaria borealis</name>
    <dbReference type="NCBI Taxonomy" id="47425"/>
    <lineage>
        <taxon>Eukaryota</taxon>
        <taxon>Fungi</taxon>
        <taxon>Dikarya</taxon>
        <taxon>Basidiomycota</taxon>
        <taxon>Agaricomycotina</taxon>
        <taxon>Agaricomycetes</taxon>
        <taxon>Agaricomycetidae</taxon>
        <taxon>Agaricales</taxon>
        <taxon>Marasmiineae</taxon>
        <taxon>Physalacriaceae</taxon>
        <taxon>Armillaria</taxon>
    </lineage>
</organism>
<dbReference type="EMBL" id="JAUEPT010000568">
    <property type="protein sequence ID" value="KAK0421522.1"/>
    <property type="molecule type" value="Genomic_DNA"/>
</dbReference>
<proteinExistence type="predicted"/>
<sequence>MIDLQPSLGLAIHHLWMNPGCFEHKNTSSKPKTGRSTSTFLEVPEDDTDGPMKSGTYAYHNPQDLQPGSNAREQRKVEEGQSDSKDYHKHSPLNRMSIVRLNYCIPMYTRVRERARRQARNVEAVRSAGKVDGWSIPIWVRMKFPIRINRVERRSEGGSPRPPLWLLNWALKVYFHFKSPCQRCASHDPHHRRDFYRNTERSKTHYPCPQFREHPA</sequence>
<reference evidence="2" key="1">
    <citation type="submission" date="2023-06" db="EMBL/GenBank/DDBJ databases">
        <authorList>
            <consortium name="Lawrence Berkeley National Laboratory"/>
            <person name="Ahrendt S."/>
            <person name="Sahu N."/>
            <person name="Indic B."/>
            <person name="Wong-Bajracharya J."/>
            <person name="Merenyi Z."/>
            <person name="Ke H.-M."/>
            <person name="Monk M."/>
            <person name="Kocsube S."/>
            <person name="Drula E."/>
            <person name="Lipzen A."/>
            <person name="Balint B."/>
            <person name="Henrissat B."/>
            <person name="Andreopoulos B."/>
            <person name="Martin F.M."/>
            <person name="Harder C.B."/>
            <person name="Rigling D."/>
            <person name="Ford K.L."/>
            <person name="Foster G.D."/>
            <person name="Pangilinan J."/>
            <person name="Papanicolaou A."/>
            <person name="Barry K."/>
            <person name="LaButti K."/>
            <person name="Viragh M."/>
            <person name="Koriabine M."/>
            <person name="Yan M."/>
            <person name="Riley R."/>
            <person name="Champramary S."/>
            <person name="Plett K.L."/>
            <person name="Tsai I.J."/>
            <person name="Slot J."/>
            <person name="Sipos G."/>
            <person name="Plett J."/>
            <person name="Nagy L.G."/>
            <person name="Grigoriev I.V."/>
        </authorList>
    </citation>
    <scope>NUCLEOTIDE SEQUENCE</scope>
    <source>
        <strain evidence="2">FPL87.14</strain>
    </source>
</reference>
<accession>A0AA39IBU0</accession>
<name>A0AA39IBU0_9AGAR</name>
<evidence type="ECO:0000313" key="3">
    <source>
        <dbReference type="Proteomes" id="UP001175226"/>
    </source>
</evidence>
<feature type="compositionally biased region" description="Basic and acidic residues" evidence="1">
    <location>
        <begin position="72"/>
        <end position="86"/>
    </location>
</feature>